<evidence type="ECO:0000313" key="3">
    <source>
        <dbReference type="Proteomes" id="UP001138621"/>
    </source>
</evidence>
<reference evidence="2" key="1">
    <citation type="submission" date="2020-02" db="EMBL/GenBank/DDBJ databases">
        <title>Synteny-based analysis reveals conserved mechanism for high triclosan tolerance in Pseudomonas, as well as instances of horizontal transfer.</title>
        <authorList>
            <person name="Mcfarland A.G."/>
            <person name="Bertucci H.K."/>
            <person name="Litmann E."/>
            <person name="Shen J."/>
            <person name="Huttenhower C."/>
            <person name="Hartmann E.M."/>
        </authorList>
    </citation>
    <scope>NUCLEOTIDE SEQUENCE</scope>
    <source>
        <strain evidence="2">109A1</strain>
    </source>
</reference>
<dbReference type="Gene3D" id="3.30.700.10">
    <property type="entry name" value="Glycoprotein, Type 4 Pilin"/>
    <property type="match status" value="1"/>
</dbReference>
<dbReference type="Proteomes" id="UP001138621">
    <property type="component" value="Unassembled WGS sequence"/>
</dbReference>
<keyword evidence="1" id="KW-1133">Transmembrane helix</keyword>
<proteinExistence type="predicted"/>
<dbReference type="InterPro" id="IPR045584">
    <property type="entry name" value="Pilin-like"/>
</dbReference>
<keyword evidence="1" id="KW-0812">Transmembrane</keyword>
<sequence>MKTQQSRTRTLGCGSKQRGFTMVELGFVMVLIVGLAAVFLPDLFKQREDAKYSTAIAQIEKNFVSAIARQVARTNSCTAANVTKANLIKRGLPEQTVFGTEWSVAGVASNVVSITYGVDSTDSSAAGDIAAMLSKNANISSAVANGTTGVTIGYRCN</sequence>
<dbReference type="EMBL" id="JAAMRD010000020">
    <property type="protein sequence ID" value="MBA1306703.1"/>
    <property type="molecule type" value="Genomic_DNA"/>
</dbReference>
<name>A0AA40V968_STUST</name>
<organism evidence="2 3">
    <name type="scientific">Stutzerimonas stutzeri</name>
    <name type="common">Pseudomonas stutzeri</name>
    <dbReference type="NCBI Taxonomy" id="316"/>
    <lineage>
        <taxon>Bacteria</taxon>
        <taxon>Pseudomonadati</taxon>
        <taxon>Pseudomonadota</taxon>
        <taxon>Gammaproteobacteria</taxon>
        <taxon>Pseudomonadales</taxon>
        <taxon>Pseudomonadaceae</taxon>
        <taxon>Stutzerimonas</taxon>
    </lineage>
</organism>
<comment type="caution">
    <text evidence="2">The sequence shown here is derived from an EMBL/GenBank/DDBJ whole genome shotgun (WGS) entry which is preliminary data.</text>
</comment>
<accession>A0AA40V968</accession>
<dbReference type="RefSeq" id="WP_052813504.1">
    <property type="nucleotide sequence ID" value="NZ_JAAMRD010000020.1"/>
</dbReference>
<protein>
    <submittedName>
        <fullName evidence="2">Type II secretion system protein</fullName>
    </submittedName>
</protein>
<feature type="transmembrane region" description="Helical" evidence="1">
    <location>
        <begin position="20"/>
        <end position="40"/>
    </location>
</feature>
<evidence type="ECO:0000313" key="2">
    <source>
        <dbReference type="EMBL" id="MBA1306703.1"/>
    </source>
</evidence>
<gene>
    <name evidence="2" type="ORF">G7024_20100</name>
</gene>
<dbReference type="SUPFAM" id="SSF54523">
    <property type="entry name" value="Pili subunits"/>
    <property type="match status" value="1"/>
</dbReference>
<evidence type="ECO:0000256" key="1">
    <source>
        <dbReference type="SAM" id="Phobius"/>
    </source>
</evidence>
<dbReference type="AlphaFoldDB" id="A0AA40V968"/>
<keyword evidence="1" id="KW-0472">Membrane</keyword>